<dbReference type="Proteomes" id="UP000050867">
    <property type="component" value="Unassembled WGS sequence"/>
</dbReference>
<feature type="transmembrane region" description="Helical" evidence="8">
    <location>
        <begin position="106"/>
        <end position="130"/>
    </location>
</feature>
<feature type="domain" description="Cation/H+ exchanger transmembrane" evidence="9">
    <location>
        <begin position="24"/>
        <end position="406"/>
    </location>
</feature>
<gene>
    <name evidence="10" type="ORF">AQ490_16420</name>
</gene>
<keyword evidence="11" id="KW-1185">Reference proteome</keyword>
<feature type="transmembrane region" description="Helical" evidence="8">
    <location>
        <begin position="298"/>
        <end position="316"/>
    </location>
</feature>
<dbReference type="InterPro" id="IPR006153">
    <property type="entry name" value="Cation/H_exchanger_TM"/>
</dbReference>
<accession>A0A0T6LX53</accession>
<evidence type="ECO:0000256" key="3">
    <source>
        <dbReference type="ARBA" id="ARBA00022692"/>
    </source>
</evidence>
<evidence type="ECO:0000256" key="6">
    <source>
        <dbReference type="ARBA" id="ARBA00023136"/>
    </source>
</evidence>
<keyword evidence="6 8" id="KW-0472">Membrane</keyword>
<dbReference type="eggNOG" id="COG0475">
    <property type="taxonomic scope" value="Bacteria"/>
</dbReference>
<dbReference type="EMBL" id="LLZU01000005">
    <property type="protein sequence ID" value="KRV50637.1"/>
    <property type="molecule type" value="Genomic_DNA"/>
</dbReference>
<dbReference type="AlphaFoldDB" id="A0A0T6LX53"/>
<sequence>MSKSEHAEWIVTVTIGDIALVLAVATVFVMLARRIKQPAVIGEITAGICLGPSLLGLFPGDLPNRLFPAEVRPFLNVVSQVGLLLFMFIIGWEFDASTLRGRRKSVGGIWLCSIGLPLSLGMGLAALIYGAHDSVNGNSVDMLDFCLYLGVAMSITAFPVLARIISDQRLQFSRVGTLALALAAADDVLAWCMLAFVVALVTASGTGAFVGTLVWSVVYVCAMLLVVRPLLAWTLRRATTALRPYLAVLVAAGVFCSAYITSEIGIHAIFGAFLFGIIMPRDTDGTLREVAMVPLEQAGKLLLPLFFVVTGLNVDLTTMSASGLWEMLAIIAVACLAKLGGVAIPARLSGMDWREASTLGLLMNTRGLTELIILNVGLSLGVLDTQLFSAMVIMALFTTAMAAPLLSMSLAKEREEAMAAQAAAGTKPVGAGAAPVAADGDAAQPDGAAGVRQRPSSQG</sequence>
<dbReference type="Gene3D" id="1.20.1530.20">
    <property type="match status" value="1"/>
</dbReference>
<reference evidence="10 11" key="1">
    <citation type="submission" date="2015-10" db="EMBL/GenBank/DDBJ databases">
        <title>Draft genome sequence of pyrrolomycin-producing Streptomyces vitaminophilus.</title>
        <authorList>
            <person name="Graham D.E."/>
            <person name="Mahan K.M."/>
            <person name="Klingeman D.M."/>
            <person name="Hettich R.L."/>
            <person name="Parry R.J."/>
        </authorList>
    </citation>
    <scope>NUCLEOTIDE SEQUENCE [LARGE SCALE GENOMIC DNA]</scope>
    <source>
        <strain evidence="10 11">ATCC 31673</strain>
    </source>
</reference>
<feature type="transmembrane region" description="Helical" evidence="8">
    <location>
        <begin position="387"/>
        <end position="406"/>
    </location>
</feature>
<evidence type="ECO:0000256" key="5">
    <source>
        <dbReference type="ARBA" id="ARBA00023065"/>
    </source>
</evidence>
<dbReference type="GO" id="GO:0016020">
    <property type="term" value="C:membrane"/>
    <property type="evidence" value="ECO:0007669"/>
    <property type="project" value="UniProtKB-SubCell"/>
</dbReference>
<keyword evidence="3 8" id="KW-0812">Transmembrane</keyword>
<feature type="transmembrane region" description="Helical" evidence="8">
    <location>
        <begin position="77"/>
        <end position="94"/>
    </location>
</feature>
<dbReference type="RefSeq" id="WP_018386068.1">
    <property type="nucleotide sequence ID" value="NZ_LLZU01000005.1"/>
</dbReference>
<name>A0A0T6LX53_WENVI</name>
<dbReference type="Pfam" id="PF00999">
    <property type="entry name" value="Na_H_Exchanger"/>
    <property type="match status" value="1"/>
</dbReference>
<keyword evidence="4 8" id="KW-1133">Transmembrane helix</keyword>
<keyword evidence="5" id="KW-0406">Ion transport</keyword>
<evidence type="ECO:0000313" key="11">
    <source>
        <dbReference type="Proteomes" id="UP000050867"/>
    </source>
</evidence>
<dbReference type="PANTHER" id="PTHR32468">
    <property type="entry name" value="CATION/H + ANTIPORTER"/>
    <property type="match status" value="1"/>
</dbReference>
<feature type="compositionally biased region" description="Low complexity" evidence="7">
    <location>
        <begin position="430"/>
        <end position="451"/>
    </location>
</feature>
<comment type="caution">
    <text evidence="10">The sequence shown here is derived from an EMBL/GenBank/DDBJ whole genome shotgun (WGS) entry which is preliminary data.</text>
</comment>
<dbReference type="STRING" id="76728.AQ490_16420"/>
<comment type="subcellular location">
    <subcellularLocation>
        <location evidence="1">Membrane</location>
        <topology evidence="1">Multi-pass membrane protein</topology>
    </subcellularLocation>
</comment>
<feature type="transmembrane region" description="Helical" evidence="8">
    <location>
        <begin position="177"/>
        <end position="201"/>
    </location>
</feature>
<evidence type="ECO:0000256" key="2">
    <source>
        <dbReference type="ARBA" id="ARBA00022448"/>
    </source>
</evidence>
<protein>
    <submittedName>
        <fullName evidence="10">Sodium:proton exchanger</fullName>
    </submittedName>
</protein>
<feature type="transmembrane region" description="Helical" evidence="8">
    <location>
        <begin position="6"/>
        <end position="32"/>
    </location>
</feature>
<dbReference type="GO" id="GO:1902600">
    <property type="term" value="P:proton transmembrane transport"/>
    <property type="evidence" value="ECO:0007669"/>
    <property type="project" value="InterPro"/>
</dbReference>
<proteinExistence type="predicted"/>
<feature type="transmembrane region" description="Helical" evidence="8">
    <location>
        <begin position="328"/>
        <end position="348"/>
    </location>
</feature>
<keyword evidence="2" id="KW-0813">Transport</keyword>
<feature type="region of interest" description="Disordered" evidence="7">
    <location>
        <begin position="430"/>
        <end position="459"/>
    </location>
</feature>
<evidence type="ECO:0000259" key="9">
    <source>
        <dbReference type="Pfam" id="PF00999"/>
    </source>
</evidence>
<evidence type="ECO:0000256" key="4">
    <source>
        <dbReference type="ARBA" id="ARBA00022989"/>
    </source>
</evidence>
<feature type="transmembrane region" description="Helical" evidence="8">
    <location>
        <begin position="39"/>
        <end position="57"/>
    </location>
</feature>
<evidence type="ECO:0000256" key="7">
    <source>
        <dbReference type="SAM" id="MobiDB-lite"/>
    </source>
</evidence>
<feature type="transmembrane region" description="Helical" evidence="8">
    <location>
        <begin position="142"/>
        <end position="165"/>
    </location>
</feature>
<dbReference type="GO" id="GO:0015297">
    <property type="term" value="F:antiporter activity"/>
    <property type="evidence" value="ECO:0007669"/>
    <property type="project" value="InterPro"/>
</dbReference>
<dbReference type="InterPro" id="IPR038770">
    <property type="entry name" value="Na+/solute_symporter_sf"/>
</dbReference>
<feature type="transmembrane region" description="Helical" evidence="8">
    <location>
        <begin position="213"/>
        <end position="233"/>
    </location>
</feature>
<evidence type="ECO:0000256" key="8">
    <source>
        <dbReference type="SAM" id="Phobius"/>
    </source>
</evidence>
<evidence type="ECO:0000256" key="1">
    <source>
        <dbReference type="ARBA" id="ARBA00004141"/>
    </source>
</evidence>
<feature type="transmembrane region" description="Helical" evidence="8">
    <location>
        <begin position="245"/>
        <end position="278"/>
    </location>
</feature>
<organism evidence="10 11">
    <name type="scientific">Wenjunlia vitaminophila</name>
    <name type="common">Streptomyces vitaminophilus</name>
    <dbReference type="NCBI Taxonomy" id="76728"/>
    <lineage>
        <taxon>Bacteria</taxon>
        <taxon>Bacillati</taxon>
        <taxon>Actinomycetota</taxon>
        <taxon>Actinomycetes</taxon>
        <taxon>Kitasatosporales</taxon>
        <taxon>Streptomycetaceae</taxon>
        <taxon>Wenjunlia</taxon>
    </lineage>
</organism>
<evidence type="ECO:0000313" key="10">
    <source>
        <dbReference type="EMBL" id="KRV50637.1"/>
    </source>
</evidence>
<dbReference type="InterPro" id="IPR050794">
    <property type="entry name" value="CPA2_transporter"/>
</dbReference>
<dbReference type="PANTHER" id="PTHR32468:SF0">
    <property type="entry name" value="K(+)_H(+) ANTIPORTER 1"/>
    <property type="match status" value="1"/>
</dbReference>